<keyword evidence="3" id="KW-0378">Hydrolase</keyword>
<protein>
    <recommendedName>
        <fullName evidence="6">FTP domain-containing protein</fullName>
    </recommendedName>
</protein>
<evidence type="ECO:0000259" key="6">
    <source>
        <dbReference type="Pfam" id="PF07504"/>
    </source>
</evidence>
<dbReference type="Gene3D" id="3.10.450.490">
    <property type="match status" value="1"/>
</dbReference>
<sequence>VNEVPAFLAEVLGTGQETSFVNESSLATNGLEVYKFQQYTNGIKVEHGVFKAISKNGNVQALTAEYYALPASISSSAGLSEAGALQKAIDFI</sequence>
<accession>A0ABX1DL36</accession>
<dbReference type="InterPro" id="IPR011096">
    <property type="entry name" value="FTP_domain"/>
</dbReference>
<dbReference type="Proteomes" id="UP000760545">
    <property type="component" value="Unassembled WGS sequence"/>
</dbReference>
<gene>
    <name evidence="7" type="ORF">HC176_19500</name>
</gene>
<evidence type="ECO:0000256" key="5">
    <source>
        <dbReference type="ARBA" id="ARBA00023049"/>
    </source>
</evidence>
<evidence type="ECO:0000313" key="8">
    <source>
        <dbReference type="Proteomes" id="UP000760545"/>
    </source>
</evidence>
<keyword evidence="4" id="KW-0862">Zinc</keyword>
<organism evidence="7 8">
    <name type="scientific">Tamlana crocina</name>
    <dbReference type="NCBI Taxonomy" id="393006"/>
    <lineage>
        <taxon>Bacteria</taxon>
        <taxon>Pseudomonadati</taxon>
        <taxon>Bacteroidota</taxon>
        <taxon>Flavobacteriia</taxon>
        <taxon>Flavobacteriales</taxon>
        <taxon>Flavobacteriaceae</taxon>
        <taxon>Tamlana</taxon>
    </lineage>
</organism>
<evidence type="ECO:0000313" key="7">
    <source>
        <dbReference type="EMBL" id="NJX17658.1"/>
    </source>
</evidence>
<dbReference type="EMBL" id="JAAVJS010000916">
    <property type="protein sequence ID" value="NJX17658.1"/>
    <property type="molecule type" value="Genomic_DNA"/>
</dbReference>
<evidence type="ECO:0000256" key="3">
    <source>
        <dbReference type="ARBA" id="ARBA00022801"/>
    </source>
</evidence>
<keyword evidence="5" id="KW-0482">Metalloprotease</keyword>
<keyword evidence="1" id="KW-0645">Protease</keyword>
<feature type="non-terminal residue" evidence="7">
    <location>
        <position position="1"/>
    </location>
</feature>
<evidence type="ECO:0000256" key="4">
    <source>
        <dbReference type="ARBA" id="ARBA00022833"/>
    </source>
</evidence>
<feature type="domain" description="FTP" evidence="6">
    <location>
        <begin position="22"/>
        <end position="63"/>
    </location>
</feature>
<name>A0ABX1DL36_9FLAO</name>
<comment type="caution">
    <text evidence="7">The sequence shown here is derived from an EMBL/GenBank/DDBJ whole genome shotgun (WGS) entry which is preliminary data.</text>
</comment>
<evidence type="ECO:0000256" key="2">
    <source>
        <dbReference type="ARBA" id="ARBA00022723"/>
    </source>
</evidence>
<keyword evidence="8" id="KW-1185">Reference proteome</keyword>
<reference evidence="7 8" key="1">
    <citation type="submission" date="2020-03" db="EMBL/GenBank/DDBJ databases">
        <title>Tamlana sp. nov, isolated from XXX.</title>
        <authorList>
            <person name="Cao W.R."/>
        </authorList>
    </citation>
    <scope>NUCLEOTIDE SEQUENCE [LARGE SCALE GENOMIC DNA]</scope>
    <source>
        <strain evidence="7 8">HST1-43</strain>
    </source>
</reference>
<dbReference type="Pfam" id="PF07504">
    <property type="entry name" value="FTP"/>
    <property type="match status" value="1"/>
</dbReference>
<dbReference type="RefSeq" id="WP_209309853.1">
    <property type="nucleotide sequence ID" value="NZ_JAAVJS010000916.1"/>
</dbReference>
<proteinExistence type="predicted"/>
<keyword evidence="2" id="KW-0479">Metal-binding</keyword>
<evidence type="ECO:0000256" key="1">
    <source>
        <dbReference type="ARBA" id="ARBA00022670"/>
    </source>
</evidence>
<feature type="non-terminal residue" evidence="7">
    <location>
        <position position="92"/>
    </location>
</feature>